<keyword evidence="1" id="KW-1133">Transmembrane helix</keyword>
<dbReference type="KEGG" id="bsol:FSW04_02985"/>
<evidence type="ECO:0000313" key="3">
    <source>
        <dbReference type="Proteomes" id="UP000321805"/>
    </source>
</evidence>
<proteinExistence type="predicted"/>
<gene>
    <name evidence="2" type="ORF">FSW04_02985</name>
</gene>
<evidence type="ECO:0000256" key="1">
    <source>
        <dbReference type="SAM" id="Phobius"/>
    </source>
</evidence>
<dbReference type="Proteomes" id="UP000321805">
    <property type="component" value="Chromosome"/>
</dbReference>
<name>A0A5B8U0Y3_9ACTN</name>
<keyword evidence="3" id="KW-1185">Reference proteome</keyword>
<accession>A0A5B8U0Y3</accession>
<dbReference type="EMBL" id="CP042430">
    <property type="protein sequence ID" value="QEC46647.1"/>
    <property type="molecule type" value="Genomic_DNA"/>
</dbReference>
<sequence>MGVLLYLILLFVSGLIVGGLGRLALPGPDPMSIWMTVGIGLAASFIAGLVMWAITGGRYGASFIVSVLVATGLVYLVRRSRGQTAWSTRRPDNRPRRPV</sequence>
<dbReference type="AlphaFoldDB" id="A0A5B8U0Y3"/>
<keyword evidence="1" id="KW-0812">Transmembrane</keyword>
<feature type="transmembrane region" description="Helical" evidence="1">
    <location>
        <begin position="60"/>
        <end position="77"/>
    </location>
</feature>
<keyword evidence="1" id="KW-0472">Membrane</keyword>
<evidence type="ECO:0000313" key="2">
    <source>
        <dbReference type="EMBL" id="QEC46647.1"/>
    </source>
</evidence>
<dbReference type="OrthoDB" id="5197368at2"/>
<protein>
    <submittedName>
        <fullName evidence="2">GlsB/YeaQ/YmgE family stress response membrane protein</fullName>
    </submittedName>
</protein>
<reference evidence="2 3" key="1">
    <citation type="journal article" date="2018" name="J. Microbiol.">
        <title>Baekduia soli gen. nov., sp. nov., a novel bacterium isolated from the soil of Baekdu Mountain and proposal of a novel family name, Baekduiaceae fam. nov.</title>
        <authorList>
            <person name="An D.S."/>
            <person name="Siddiqi M.Z."/>
            <person name="Kim K.H."/>
            <person name="Yu H.S."/>
            <person name="Im W.T."/>
        </authorList>
    </citation>
    <scope>NUCLEOTIDE SEQUENCE [LARGE SCALE GENOMIC DNA]</scope>
    <source>
        <strain evidence="2 3">BR7-21</strain>
    </source>
</reference>
<organism evidence="2 3">
    <name type="scientific">Baekduia soli</name>
    <dbReference type="NCBI Taxonomy" id="496014"/>
    <lineage>
        <taxon>Bacteria</taxon>
        <taxon>Bacillati</taxon>
        <taxon>Actinomycetota</taxon>
        <taxon>Thermoleophilia</taxon>
        <taxon>Solirubrobacterales</taxon>
        <taxon>Baekduiaceae</taxon>
        <taxon>Baekduia</taxon>
    </lineage>
</organism>
<feature type="transmembrane region" description="Helical" evidence="1">
    <location>
        <begin position="6"/>
        <end position="25"/>
    </location>
</feature>
<dbReference type="RefSeq" id="WP_146916100.1">
    <property type="nucleotide sequence ID" value="NZ_CP042430.1"/>
</dbReference>
<feature type="transmembrane region" description="Helical" evidence="1">
    <location>
        <begin position="32"/>
        <end position="54"/>
    </location>
</feature>